<dbReference type="EMBL" id="CP146609">
    <property type="protein sequence ID" value="WWX23502.1"/>
    <property type="molecule type" value="Genomic_DNA"/>
</dbReference>
<dbReference type="RefSeq" id="WP_338669199.1">
    <property type="nucleotide sequence ID" value="NZ_CP146609.1"/>
</dbReference>
<proteinExistence type="predicted"/>
<sequence>MAQHGTGRIGENQLVYGMPKHMSARATGEGLDRYMMDQKAQGNVEGDSYWTVHPAPGACEKCRAMALEIYLEEPERPHPHCGCEYKRHDIRDPKTEWVFDGKSLCVKGGPCFACVSGPHGKGALPKGIYTVVGDLVSLERCEENAGFCDKAGNCWWVPIAPDFDAKGRGHFGIHPDGNIPGTKGCIGLTAPDTGEAKEFFENVKGQKVLVK</sequence>
<name>A0ABZ2IXS7_9BACT</name>
<evidence type="ECO:0000313" key="1">
    <source>
        <dbReference type="EMBL" id="WWX23502.1"/>
    </source>
</evidence>
<accession>A0ABZ2IXS7</accession>
<keyword evidence="2" id="KW-1185">Reference proteome</keyword>
<evidence type="ECO:0008006" key="3">
    <source>
        <dbReference type="Google" id="ProtNLM"/>
    </source>
</evidence>
<organism evidence="1 2">
    <name type="scientific">Pseudodesulfovibrio methanolicus</name>
    <dbReference type="NCBI Taxonomy" id="3126690"/>
    <lineage>
        <taxon>Bacteria</taxon>
        <taxon>Pseudomonadati</taxon>
        <taxon>Thermodesulfobacteriota</taxon>
        <taxon>Desulfovibrionia</taxon>
        <taxon>Desulfovibrionales</taxon>
        <taxon>Desulfovibrionaceae</taxon>
    </lineage>
</organism>
<evidence type="ECO:0000313" key="2">
    <source>
        <dbReference type="Proteomes" id="UP001385389"/>
    </source>
</evidence>
<reference evidence="1 2" key="1">
    <citation type="submission" date="2024-03" db="EMBL/GenBank/DDBJ databases">
        <title>Phenotype and Genome Characterization of a Sulfate-Reducing Bacterium Pseudodesulfovibrio sp. strain 5S69, isolated from Petroleum Reservoir in Tatarstan (Russia).</title>
        <authorList>
            <person name="Bidzhieva S.K."/>
            <person name="Kadnikov V."/>
            <person name="Tourova T.P."/>
            <person name="Samigullina S.R."/>
            <person name="Sokolova D.S."/>
            <person name="Poltaraus A.B."/>
            <person name="Avtukh A.N."/>
            <person name="Tereshina V.M."/>
            <person name="Mardanov A.V."/>
            <person name="Nazina T.N."/>
        </authorList>
    </citation>
    <scope>NUCLEOTIDE SEQUENCE [LARGE SCALE GENOMIC DNA]</scope>
    <source>
        <strain evidence="1 2">5S69</strain>
    </source>
</reference>
<gene>
    <name evidence="1" type="ORF">V8V93_04670</name>
</gene>
<protein>
    <recommendedName>
        <fullName evidence="3">YkuD domain-containing protein</fullName>
    </recommendedName>
</protein>
<dbReference type="Proteomes" id="UP001385389">
    <property type="component" value="Chromosome"/>
</dbReference>